<evidence type="ECO:0000259" key="5">
    <source>
        <dbReference type="Pfam" id="PF07859"/>
    </source>
</evidence>
<comment type="similarity">
    <text evidence="1">Belongs to the 'GDXG' lipolytic enzyme family.</text>
</comment>
<name>A0A1S2LMM4_9BACI</name>
<keyword evidence="4" id="KW-1133">Transmembrane helix</keyword>
<protein>
    <submittedName>
        <fullName evidence="6">Lipase</fullName>
    </submittedName>
</protein>
<evidence type="ECO:0000256" key="4">
    <source>
        <dbReference type="SAM" id="Phobius"/>
    </source>
</evidence>
<dbReference type="PROSITE" id="PS01174">
    <property type="entry name" value="LIPASE_GDXG_SER"/>
    <property type="match status" value="1"/>
</dbReference>
<dbReference type="PANTHER" id="PTHR48081:SF8">
    <property type="entry name" value="ALPHA_BETA HYDROLASE FOLD-3 DOMAIN-CONTAINING PROTEIN-RELATED"/>
    <property type="match status" value="1"/>
</dbReference>
<dbReference type="SUPFAM" id="SSF53474">
    <property type="entry name" value="alpha/beta-Hydrolases"/>
    <property type="match status" value="1"/>
</dbReference>
<dbReference type="EMBL" id="MLQR01000028">
    <property type="protein sequence ID" value="OIJ13440.1"/>
    <property type="molecule type" value="Genomic_DNA"/>
</dbReference>
<keyword evidence="4" id="KW-0472">Membrane</keyword>
<feature type="domain" description="Alpha/beta hydrolase fold-3" evidence="5">
    <location>
        <begin position="112"/>
        <end position="322"/>
    </location>
</feature>
<dbReference type="RefSeq" id="WP_071309589.1">
    <property type="nucleotide sequence ID" value="NZ_MLQR01000028.1"/>
</dbReference>
<organism evidence="6 7">
    <name type="scientific">Anaerobacillus alkalilacustris</name>
    <dbReference type="NCBI Taxonomy" id="393763"/>
    <lineage>
        <taxon>Bacteria</taxon>
        <taxon>Bacillati</taxon>
        <taxon>Bacillota</taxon>
        <taxon>Bacilli</taxon>
        <taxon>Bacillales</taxon>
        <taxon>Bacillaceae</taxon>
        <taxon>Anaerobacillus</taxon>
    </lineage>
</organism>
<reference evidence="6 7" key="1">
    <citation type="submission" date="2016-10" db="EMBL/GenBank/DDBJ databases">
        <title>Draft genome sequences of four alkaliphilic bacteria belonging to the Anaerobacillus genus.</title>
        <authorList>
            <person name="Bassil N.M."/>
            <person name="Lloyd J.R."/>
        </authorList>
    </citation>
    <scope>NUCLEOTIDE SEQUENCE [LARGE SCALE GENOMIC DNA]</scope>
    <source>
        <strain evidence="6 7">DSM 18345</strain>
    </source>
</reference>
<feature type="active site" evidence="3">
    <location>
        <position position="192"/>
    </location>
</feature>
<evidence type="ECO:0000313" key="6">
    <source>
        <dbReference type="EMBL" id="OIJ13440.1"/>
    </source>
</evidence>
<comment type="caution">
    <text evidence="6">The sequence shown here is derived from an EMBL/GenBank/DDBJ whole genome shotgun (WGS) entry which is preliminary data.</text>
</comment>
<keyword evidence="4" id="KW-0812">Transmembrane</keyword>
<dbReference type="InterPro" id="IPR033140">
    <property type="entry name" value="Lipase_GDXG_put_SER_AS"/>
</dbReference>
<dbReference type="InterPro" id="IPR050300">
    <property type="entry name" value="GDXG_lipolytic_enzyme"/>
</dbReference>
<dbReference type="InterPro" id="IPR013094">
    <property type="entry name" value="AB_hydrolase_3"/>
</dbReference>
<dbReference type="Proteomes" id="UP000179524">
    <property type="component" value="Unassembled WGS sequence"/>
</dbReference>
<gene>
    <name evidence="6" type="ORF">BKP37_10740</name>
</gene>
<dbReference type="InterPro" id="IPR029058">
    <property type="entry name" value="AB_hydrolase_fold"/>
</dbReference>
<dbReference type="Pfam" id="PF07859">
    <property type="entry name" value="Abhydrolase_3"/>
    <property type="match status" value="1"/>
</dbReference>
<dbReference type="GO" id="GO:0016787">
    <property type="term" value="F:hydrolase activity"/>
    <property type="evidence" value="ECO:0007669"/>
    <property type="project" value="UniProtKB-KW"/>
</dbReference>
<dbReference type="AlphaFoldDB" id="A0A1S2LMM4"/>
<dbReference type="PANTHER" id="PTHR48081">
    <property type="entry name" value="AB HYDROLASE SUPERFAMILY PROTEIN C4A8.06C"/>
    <property type="match status" value="1"/>
</dbReference>
<evidence type="ECO:0000256" key="1">
    <source>
        <dbReference type="ARBA" id="ARBA00010515"/>
    </source>
</evidence>
<keyword evidence="2" id="KW-0378">Hydrolase</keyword>
<keyword evidence="7" id="KW-1185">Reference proteome</keyword>
<proteinExistence type="inferred from homology"/>
<evidence type="ECO:0000256" key="2">
    <source>
        <dbReference type="ARBA" id="ARBA00022801"/>
    </source>
</evidence>
<dbReference type="Gene3D" id="3.40.50.1820">
    <property type="entry name" value="alpha/beta hydrolase"/>
    <property type="match status" value="1"/>
</dbReference>
<dbReference type="OrthoDB" id="9815425at2"/>
<evidence type="ECO:0000256" key="3">
    <source>
        <dbReference type="PROSITE-ProRule" id="PRU10038"/>
    </source>
</evidence>
<feature type="transmembrane region" description="Helical" evidence="4">
    <location>
        <begin position="12"/>
        <end position="34"/>
    </location>
</feature>
<evidence type="ECO:0000313" key="7">
    <source>
        <dbReference type="Proteomes" id="UP000179524"/>
    </source>
</evidence>
<accession>A0A1S2LMM4</accession>
<sequence>MKDKKGFKLVLNFVKIGTTIVVLLIILFISYVMLSVHNWSFTDEGRLPPKTAVILHAVSNNMITSDMKPPRFLTQSRPSKIAQEDFSILASDGKEIPVRVYYPKNKGPHPVILYYHGGAFLEGYGSISTHDNIIRALSARSQSVVIAVGYRLAPQYVFPTAVNDSYDALVWAYENADKYNGDVSRIAVAGDSAGGNLATAVAIMARDLEGPEIAGQALLYPITTFEDLPLQSRIIYDSGYYLLSRSVMVRARDLYTPLEKMWLSPYTSPLNAENLEDLPPTLIITAEFDPLKDEGEQYGEKLAMSGVPVNHLHYEGVMHGFISFYEVMQMGDHGLRQTVSYLKNVFEEKETLTGYEQTTVYRSSGKEGLREYVEAYAIAAFLIINQFIKQH</sequence>